<sequence length="143" mass="15819">MNTVCPACHTTNRIPDDRRSEQAKCGRCSHALFDGAIVNASEETLDKLLQDDLPVLIDFWAPWCGPCQGFAPVFAAVAAARAGEVRCIKVNTEDQPALSSRFRIRSIPTIMLYRNGQRVDMLNGAMPQAPFEAWLDEQLAKQA</sequence>
<keyword evidence="12" id="KW-0676">Redox-active center</keyword>
<dbReference type="GeneID" id="33939914"/>
<dbReference type="InterPro" id="IPR013766">
    <property type="entry name" value="Thioredoxin_domain"/>
</dbReference>
<comment type="similarity">
    <text evidence="2">Belongs to the thioredoxin family.</text>
</comment>
<dbReference type="NCBIfam" id="NF008229">
    <property type="entry name" value="PRK10996.1"/>
    <property type="match status" value="1"/>
</dbReference>
<dbReference type="InterPro" id="IPR036249">
    <property type="entry name" value="Thioredoxin-like_sf"/>
</dbReference>
<evidence type="ECO:0000256" key="5">
    <source>
        <dbReference type="ARBA" id="ARBA00022723"/>
    </source>
</evidence>
<comment type="function">
    <text evidence="15">Efficient electron donor for the essential enzyme ribonucleotide reductase. Is also able to reduce the interchain disulfide bridges of insulin.</text>
</comment>
<dbReference type="Gene3D" id="2.30.30.380">
    <property type="entry name" value="Zn-finger domain of Sec23/24"/>
    <property type="match status" value="1"/>
</dbReference>
<evidence type="ECO:0000313" key="18">
    <source>
        <dbReference type="EMBL" id="AIJ08762.1"/>
    </source>
</evidence>
<comment type="catalytic activity">
    <reaction evidence="13">
        <text>[protein]-dithiol + NAD(+) = [protein]-disulfide + NADH + H(+)</text>
        <dbReference type="Rhea" id="RHEA:18749"/>
        <dbReference type="Rhea" id="RHEA-COMP:10593"/>
        <dbReference type="Rhea" id="RHEA-COMP:10594"/>
        <dbReference type="ChEBI" id="CHEBI:15378"/>
        <dbReference type="ChEBI" id="CHEBI:29950"/>
        <dbReference type="ChEBI" id="CHEBI:50058"/>
        <dbReference type="ChEBI" id="CHEBI:57540"/>
        <dbReference type="ChEBI" id="CHEBI:57945"/>
        <dbReference type="EC" id="1.8.1.8"/>
    </reaction>
</comment>
<dbReference type="PROSITE" id="PS51352">
    <property type="entry name" value="THIOREDOXIN_2"/>
    <property type="match status" value="1"/>
</dbReference>
<dbReference type="NCBIfam" id="TIGR01068">
    <property type="entry name" value="thioredoxin"/>
    <property type="match status" value="1"/>
</dbReference>
<dbReference type="PROSITE" id="PS00194">
    <property type="entry name" value="THIOREDOXIN_1"/>
    <property type="match status" value="1"/>
</dbReference>
<dbReference type="FunFam" id="2.30.30.380:FF:000002">
    <property type="entry name" value="Thioredoxin"/>
    <property type="match status" value="1"/>
</dbReference>
<accession>A0A076LPX0</accession>
<feature type="domain" description="Thioredoxin" evidence="17">
    <location>
        <begin position="17"/>
        <end position="140"/>
    </location>
</feature>
<dbReference type="FunFam" id="3.40.30.10:FF:000001">
    <property type="entry name" value="Thioredoxin"/>
    <property type="match status" value="1"/>
</dbReference>
<evidence type="ECO:0000256" key="9">
    <source>
        <dbReference type="ARBA" id="ARBA00023002"/>
    </source>
</evidence>
<dbReference type="PANTHER" id="PTHR45663:SF40">
    <property type="entry name" value="THIOREDOXIN 2"/>
    <property type="match status" value="1"/>
</dbReference>
<dbReference type="Pfam" id="PF21352">
    <property type="entry name" value="Zn_ribbon_Thio2"/>
    <property type="match status" value="1"/>
</dbReference>
<keyword evidence="7" id="KW-0862">Zinc</keyword>
<name>A0A076LPX0_9GAMM</name>
<keyword evidence="5" id="KW-0479">Metal-binding</keyword>
<proteinExistence type="inferred from homology"/>
<evidence type="ECO:0000256" key="16">
    <source>
        <dbReference type="NCBIfam" id="TIGR01068"/>
    </source>
</evidence>
<evidence type="ECO:0000256" key="6">
    <source>
        <dbReference type="ARBA" id="ARBA00022771"/>
    </source>
</evidence>
<gene>
    <name evidence="18" type="ORF">ETEE_2320</name>
</gene>
<dbReference type="EMBL" id="CP006664">
    <property type="protein sequence ID" value="AIJ08762.1"/>
    <property type="molecule type" value="Genomic_DNA"/>
</dbReference>
<protein>
    <recommendedName>
        <fullName evidence="16">Thioredoxin</fullName>
    </recommendedName>
</protein>
<evidence type="ECO:0000256" key="4">
    <source>
        <dbReference type="ARBA" id="ARBA00022490"/>
    </source>
</evidence>
<keyword evidence="10" id="KW-0520">NAD</keyword>
<dbReference type="RefSeq" id="WP_034163058.1">
    <property type="nucleotide sequence ID" value="NZ_CP006664.1"/>
</dbReference>
<keyword evidence="3" id="KW-0813">Transport</keyword>
<comment type="catalytic activity">
    <reaction evidence="14">
        <text>[protein]-dithiol + NADP(+) = [protein]-disulfide + NADPH + H(+)</text>
        <dbReference type="Rhea" id="RHEA:18753"/>
        <dbReference type="Rhea" id="RHEA-COMP:10593"/>
        <dbReference type="Rhea" id="RHEA-COMP:10594"/>
        <dbReference type="ChEBI" id="CHEBI:15378"/>
        <dbReference type="ChEBI" id="CHEBI:29950"/>
        <dbReference type="ChEBI" id="CHEBI:50058"/>
        <dbReference type="ChEBI" id="CHEBI:57783"/>
        <dbReference type="ChEBI" id="CHEBI:58349"/>
        <dbReference type="EC" id="1.8.1.8"/>
    </reaction>
</comment>
<dbReference type="Pfam" id="PF00085">
    <property type="entry name" value="Thioredoxin"/>
    <property type="match status" value="1"/>
</dbReference>
<dbReference type="GO" id="GO:0047134">
    <property type="term" value="F:protein-disulfide reductase [NAD(P)H] activity"/>
    <property type="evidence" value="ECO:0007669"/>
    <property type="project" value="UniProtKB-EC"/>
</dbReference>
<evidence type="ECO:0000256" key="8">
    <source>
        <dbReference type="ARBA" id="ARBA00022982"/>
    </source>
</evidence>
<dbReference type="SUPFAM" id="SSF52833">
    <property type="entry name" value="Thioredoxin-like"/>
    <property type="match status" value="1"/>
</dbReference>
<evidence type="ECO:0000259" key="17">
    <source>
        <dbReference type="PROSITE" id="PS51352"/>
    </source>
</evidence>
<organism evidence="18 19">
    <name type="scientific">Edwardsiella anguillarum ET080813</name>
    <dbReference type="NCBI Taxonomy" id="667120"/>
    <lineage>
        <taxon>Bacteria</taxon>
        <taxon>Pseudomonadati</taxon>
        <taxon>Pseudomonadota</taxon>
        <taxon>Gammaproteobacteria</taxon>
        <taxon>Enterobacterales</taxon>
        <taxon>Hafniaceae</taxon>
        <taxon>Edwardsiella</taxon>
    </lineage>
</organism>
<evidence type="ECO:0000313" key="19">
    <source>
        <dbReference type="Proteomes" id="UP000028681"/>
    </source>
</evidence>
<dbReference type="InterPro" id="IPR005746">
    <property type="entry name" value="Thioredoxin"/>
</dbReference>
<keyword evidence="8" id="KW-0249">Electron transport</keyword>
<comment type="subcellular location">
    <subcellularLocation>
        <location evidence="1">Cytoplasm</location>
    </subcellularLocation>
</comment>
<evidence type="ECO:0000256" key="13">
    <source>
        <dbReference type="ARBA" id="ARBA00047388"/>
    </source>
</evidence>
<keyword evidence="9 18" id="KW-0560">Oxidoreductase</keyword>
<keyword evidence="6" id="KW-0863">Zinc-finger</keyword>
<dbReference type="PANTHER" id="PTHR45663">
    <property type="entry name" value="GEO12009P1"/>
    <property type="match status" value="1"/>
</dbReference>
<evidence type="ECO:0000256" key="14">
    <source>
        <dbReference type="ARBA" id="ARBA00047804"/>
    </source>
</evidence>
<dbReference type="Gene3D" id="3.40.30.10">
    <property type="entry name" value="Glutaredoxin"/>
    <property type="match status" value="1"/>
</dbReference>
<evidence type="ECO:0000256" key="15">
    <source>
        <dbReference type="ARBA" id="ARBA00059366"/>
    </source>
</evidence>
<reference evidence="18 19" key="1">
    <citation type="journal article" date="2012" name="PLoS ONE">
        <title>Edwardsiella comparative phylogenomics reveal the new intra/inter-species taxonomic relationships, virulence evolution and niche adaptation mechanisms.</title>
        <authorList>
            <person name="Yang M."/>
            <person name="Lv Y."/>
            <person name="Xiao J."/>
            <person name="Wu H."/>
            <person name="Zheng H."/>
            <person name="Liu Q."/>
            <person name="Zhang Y."/>
            <person name="Wang Q."/>
        </authorList>
    </citation>
    <scope>NUCLEOTIDE SEQUENCE [LARGE SCALE GENOMIC DNA]</scope>
    <source>
        <strain evidence="19">080813</strain>
    </source>
</reference>
<dbReference type="PRINTS" id="PR00421">
    <property type="entry name" value="THIOREDOXIN"/>
</dbReference>
<evidence type="ECO:0000256" key="2">
    <source>
        <dbReference type="ARBA" id="ARBA00008987"/>
    </source>
</evidence>
<dbReference type="GO" id="GO:0005829">
    <property type="term" value="C:cytosol"/>
    <property type="evidence" value="ECO:0007669"/>
    <property type="project" value="TreeGrafter"/>
</dbReference>
<keyword evidence="11" id="KW-1015">Disulfide bond</keyword>
<dbReference type="HOGENOM" id="CLU_090389_10_0_6"/>
<evidence type="ECO:0000256" key="12">
    <source>
        <dbReference type="ARBA" id="ARBA00023284"/>
    </source>
</evidence>
<dbReference type="Proteomes" id="UP000028681">
    <property type="component" value="Chromosome"/>
</dbReference>
<evidence type="ECO:0000256" key="10">
    <source>
        <dbReference type="ARBA" id="ARBA00023027"/>
    </source>
</evidence>
<dbReference type="AlphaFoldDB" id="A0A076LPX0"/>
<dbReference type="SMR" id="A0A076LPX0"/>
<dbReference type="KEGG" id="ete:ETEE_2320"/>
<evidence type="ECO:0000256" key="3">
    <source>
        <dbReference type="ARBA" id="ARBA00022448"/>
    </source>
</evidence>
<evidence type="ECO:0000256" key="7">
    <source>
        <dbReference type="ARBA" id="ARBA00022833"/>
    </source>
</evidence>
<dbReference type="InterPro" id="IPR017937">
    <property type="entry name" value="Thioredoxin_CS"/>
</dbReference>
<evidence type="ECO:0000256" key="1">
    <source>
        <dbReference type="ARBA" id="ARBA00004496"/>
    </source>
</evidence>
<dbReference type="CDD" id="cd02947">
    <property type="entry name" value="TRX_family"/>
    <property type="match status" value="1"/>
</dbReference>
<dbReference type="GO" id="GO:0008270">
    <property type="term" value="F:zinc ion binding"/>
    <property type="evidence" value="ECO:0007669"/>
    <property type="project" value="UniProtKB-KW"/>
</dbReference>
<evidence type="ECO:0000256" key="11">
    <source>
        <dbReference type="ARBA" id="ARBA00023157"/>
    </source>
</evidence>
<keyword evidence="4" id="KW-0963">Cytoplasm</keyword>
<dbReference type="InterPro" id="IPR049299">
    <property type="entry name" value="Thio2_N"/>
</dbReference>